<gene>
    <name evidence="1" type="ORF">OPT61_g3676</name>
</gene>
<name>A0ACC2IGY8_9PLEO</name>
<accession>A0ACC2IGY8</accession>
<reference evidence="1" key="1">
    <citation type="submission" date="2022-11" db="EMBL/GenBank/DDBJ databases">
        <title>Genome Sequence of Boeremia exigua.</title>
        <authorList>
            <person name="Buettner E."/>
        </authorList>
    </citation>
    <scope>NUCLEOTIDE SEQUENCE</scope>
    <source>
        <strain evidence="1">CU02</strain>
    </source>
</reference>
<sequence length="296" mass="34582">MVFSLSSSPVNSQLQSPLFGTLPGEIRNQVFSLALMQHDDEADTYPTDSYWYRPGFSAPQKSNSALLQTCKMAYAEGQKVFLSELEWAFWFGTWDLGGMCGRRHSHCSDRGPEGRSRDQACINFCRSLPPQAVQSLQKYRFFTQMYWLEGGSSLRMLLAQPQFRPTQLTITIRYSDWWNWELDQPLRMREDWLRSFRGNPGLRTLRVEYETLTPKREEMLHIVERNRKWKLPVKREGYDTDIFEGYLVTQGSDLKEWKWRGTSKLGGLTWSHHAEGETVEYVVIMDTWRFSEGGTV</sequence>
<evidence type="ECO:0000313" key="1">
    <source>
        <dbReference type="EMBL" id="KAJ8114440.1"/>
    </source>
</evidence>
<organism evidence="1 2">
    <name type="scientific">Boeremia exigua</name>
    <dbReference type="NCBI Taxonomy" id="749465"/>
    <lineage>
        <taxon>Eukaryota</taxon>
        <taxon>Fungi</taxon>
        <taxon>Dikarya</taxon>
        <taxon>Ascomycota</taxon>
        <taxon>Pezizomycotina</taxon>
        <taxon>Dothideomycetes</taxon>
        <taxon>Pleosporomycetidae</taxon>
        <taxon>Pleosporales</taxon>
        <taxon>Pleosporineae</taxon>
        <taxon>Didymellaceae</taxon>
        <taxon>Boeremia</taxon>
    </lineage>
</organism>
<dbReference type="EMBL" id="JAPHNI010000193">
    <property type="protein sequence ID" value="KAJ8114440.1"/>
    <property type="molecule type" value="Genomic_DNA"/>
</dbReference>
<evidence type="ECO:0000313" key="2">
    <source>
        <dbReference type="Proteomes" id="UP001153331"/>
    </source>
</evidence>
<dbReference type="Proteomes" id="UP001153331">
    <property type="component" value="Unassembled WGS sequence"/>
</dbReference>
<proteinExistence type="predicted"/>
<protein>
    <submittedName>
        <fullName evidence="1">Uncharacterized protein</fullName>
    </submittedName>
</protein>
<comment type="caution">
    <text evidence="1">The sequence shown here is derived from an EMBL/GenBank/DDBJ whole genome shotgun (WGS) entry which is preliminary data.</text>
</comment>
<keyword evidence="2" id="KW-1185">Reference proteome</keyword>